<evidence type="ECO:0000313" key="3">
    <source>
        <dbReference type="Proteomes" id="UP000054977"/>
    </source>
</evidence>
<keyword evidence="3" id="KW-1185">Reference proteome</keyword>
<evidence type="ECO:0000313" key="2">
    <source>
        <dbReference type="EMBL" id="SAL63799.1"/>
    </source>
</evidence>
<reference evidence="2" key="1">
    <citation type="submission" date="2016-01" db="EMBL/GenBank/DDBJ databases">
        <authorList>
            <person name="Peeters C."/>
        </authorList>
    </citation>
    <scope>NUCLEOTIDE SEQUENCE [LARGE SCALE GENOMIC DNA]</scope>
    <source>
        <strain evidence="2">LMG 22934</strain>
    </source>
</reference>
<dbReference type="STRING" id="326474.AWB65_05947"/>
<organism evidence="2 3">
    <name type="scientific">Caballeronia humi</name>
    <dbReference type="NCBI Taxonomy" id="326474"/>
    <lineage>
        <taxon>Bacteria</taxon>
        <taxon>Pseudomonadati</taxon>
        <taxon>Pseudomonadota</taxon>
        <taxon>Betaproteobacteria</taxon>
        <taxon>Burkholderiales</taxon>
        <taxon>Burkholderiaceae</taxon>
        <taxon>Caballeronia</taxon>
    </lineage>
</organism>
<proteinExistence type="predicted"/>
<dbReference type="AlphaFoldDB" id="A0A158J633"/>
<keyword evidence="1" id="KW-0472">Membrane</keyword>
<dbReference type="InterPro" id="IPR036259">
    <property type="entry name" value="MFS_trans_sf"/>
</dbReference>
<evidence type="ECO:0000256" key="1">
    <source>
        <dbReference type="SAM" id="Phobius"/>
    </source>
</evidence>
<sequence length="142" mass="16408">MLEKNHYRCALVDHRARLHGHAEHTRICDNKRDTIISGQNGIGIGTGKRGLHSVLGTRRFWAIAQARFFPEPAWQTFSFWIPLYLVTERQMDLKEIALFAWLPFFAADLGGLFGGYLSPFLMKHLRVQLIWSRIARASSWAR</sequence>
<name>A0A158J633_9BURK</name>
<protein>
    <submittedName>
        <fullName evidence="2">Major facilitator transporter</fullName>
    </submittedName>
</protein>
<comment type="caution">
    <text evidence="2">The sequence shown here is derived from an EMBL/GenBank/DDBJ whole genome shotgun (WGS) entry which is preliminary data.</text>
</comment>
<dbReference type="EMBL" id="FCNW02000058">
    <property type="protein sequence ID" value="SAL63799.1"/>
    <property type="molecule type" value="Genomic_DNA"/>
</dbReference>
<keyword evidence="1" id="KW-0812">Transmembrane</keyword>
<dbReference type="Proteomes" id="UP000054977">
    <property type="component" value="Unassembled WGS sequence"/>
</dbReference>
<dbReference type="Gene3D" id="1.20.1250.20">
    <property type="entry name" value="MFS general substrate transporter like domains"/>
    <property type="match status" value="1"/>
</dbReference>
<feature type="transmembrane region" description="Helical" evidence="1">
    <location>
        <begin position="96"/>
        <end position="117"/>
    </location>
</feature>
<dbReference type="SUPFAM" id="SSF103473">
    <property type="entry name" value="MFS general substrate transporter"/>
    <property type="match status" value="1"/>
</dbReference>
<gene>
    <name evidence="2" type="ORF">AWB65_05947</name>
</gene>
<accession>A0A158J633</accession>
<keyword evidence="1" id="KW-1133">Transmembrane helix</keyword>